<dbReference type="OrthoDB" id="26679at2759"/>
<accession>A0A830I080</accession>
<sequence length="373" mass="40242">MSTSLLIRSTVTVPPRSPVSSWDSCSCSRRRGVLGVASSSSSLKASSSASLSSSHAEARRSFMFVPYGAPLQQASVPTITCDGLVPGAALQLTHWTNNDTPEELYADTSTEIAFNFLKSSKYAERYEKAGVVNNHYDGDGVFSAFALLEPEKALQHEELLTAAAAVGDFGESPSEEAVKLNAAIETIGAQHDDDEMAYEHAFRLLPEMLDNLDAFSDLYEASWDAINDGYRALHSGKVTIELCGDVAIVREPCDAARLAPEALHRGLCELGADGLSAKACQRVVRARRTSHSDEYLMEVEKPGHGWVKRLARRQTIMDADGGEMAETLNRAFDLGDTFQPGGEGGLVALCKTATGVRGVTPLDVADFIREHKL</sequence>
<dbReference type="Pfam" id="PF20392">
    <property type="entry name" value="DUF6687"/>
    <property type="match status" value="1"/>
</dbReference>
<protein>
    <submittedName>
        <fullName evidence="1">Uncharacterized protein</fullName>
    </submittedName>
</protein>
<dbReference type="InterPro" id="IPR046509">
    <property type="entry name" value="DUF6687"/>
</dbReference>
<comment type="caution">
    <text evidence="1">The sequence shown here is derived from an EMBL/GenBank/DDBJ whole genome shotgun (WGS) entry which is preliminary data.</text>
</comment>
<dbReference type="Proteomes" id="UP000660262">
    <property type="component" value="Unassembled WGS sequence"/>
</dbReference>
<gene>
    <name evidence="1" type="ORF">PPROV_000926800</name>
</gene>
<evidence type="ECO:0000313" key="1">
    <source>
        <dbReference type="EMBL" id="GHP10537.1"/>
    </source>
</evidence>
<evidence type="ECO:0000313" key="2">
    <source>
        <dbReference type="Proteomes" id="UP000660262"/>
    </source>
</evidence>
<organism evidence="1 2">
    <name type="scientific">Pycnococcus provasolii</name>
    <dbReference type="NCBI Taxonomy" id="41880"/>
    <lineage>
        <taxon>Eukaryota</taxon>
        <taxon>Viridiplantae</taxon>
        <taxon>Chlorophyta</taxon>
        <taxon>Pseudoscourfieldiophyceae</taxon>
        <taxon>Pseudoscourfieldiales</taxon>
        <taxon>Pycnococcaceae</taxon>
        <taxon>Pycnococcus</taxon>
    </lineage>
</organism>
<name>A0A830I080_9CHLO</name>
<keyword evidence="2" id="KW-1185">Reference proteome</keyword>
<dbReference type="AlphaFoldDB" id="A0A830I080"/>
<proteinExistence type="predicted"/>
<dbReference type="EMBL" id="BNJQ01000030">
    <property type="protein sequence ID" value="GHP10537.1"/>
    <property type="molecule type" value="Genomic_DNA"/>
</dbReference>
<reference evidence="1" key="1">
    <citation type="submission" date="2020-10" db="EMBL/GenBank/DDBJ databases">
        <title>Unveiling of a novel bifunctional photoreceptor, Dualchrome1, isolated from a cosmopolitan green alga.</title>
        <authorList>
            <person name="Suzuki S."/>
            <person name="Kawachi M."/>
        </authorList>
    </citation>
    <scope>NUCLEOTIDE SEQUENCE</scope>
    <source>
        <strain evidence="1">NIES 2893</strain>
    </source>
</reference>